<proteinExistence type="inferred from homology"/>
<dbReference type="Pfam" id="PF00071">
    <property type="entry name" value="Ras"/>
    <property type="match status" value="1"/>
</dbReference>
<dbReference type="Proteomes" id="UP000187209">
    <property type="component" value="Unassembled WGS sequence"/>
</dbReference>
<dbReference type="FunFam" id="3.40.50.300:FF:001447">
    <property type="entry name" value="Ras-related protein Rab-1B"/>
    <property type="match status" value="1"/>
</dbReference>
<dbReference type="InterPro" id="IPR001806">
    <property type="entry name" value="Small_GTPase"/>
</dbReference>
<keyword evidence="2" id="KW-0547">Nucleotide-binding</keyword>
<keyword evidence="6" id="KW-1185">Reference proteome</keyword>
<sequence length="140" mass="15663">MQIWDTAGQERFRTIITGYYRGADAVIFVFDKTVRGTFDHIDDWIEEVNKYSSEKAMKIIVGNKSDMEAEVSLTEAQNKACSLGFRYIDASAKSDVNVSCIFTSIASELVKRSKSLGIISCGPEKILLNSESNKKKAWCC</sequence>
<dbReference type="CDD" id="cd00154">
    <property type="entry name" value="Rab"/>
    <property type="match status" value="1"/>
</dbReference>
<dbReference type="SMART" id="SM00175">
    <property type="entry name" value="RAB"/>
    <property type="match status" value="1"/>
</dbReference>
<dbReference type="EMBL" id="MPUH01000058">
    <property type="protein sequence ID" value="OMJ92623.1"/>
    <property type="molecule type" value="Genomic_DNA"/>
</dbReference>
<dbReference type="InterPro" id="IPR027417">
    <property type="entry name" value="P-loop_NTPase"/>
</dbReference>
<keyword evidence="3" id="KW-0342">GTP-binding</keyword>
<accession>A0A1R2CUI2</accession>
<comment type="similarity">
    <text evidence="1">Belongs to the small GTPase superfamily. Rab family.</text>
</comment>
<evidence type="ECO:0000256" key="3">
    <source>
        <dbReference type="ARBA" id="ARBA00023134"/>
    </source>
</evidence>
<dbReference type="SMART" id="SM00173">
    <property type="entry name" value="RAS"/>
    <property type="match status" value="1"/>
</dbReference>
<dbReference type="PROSITE" id="PS51419">
    <property type="entry name" value="RAB"/>
    <property type="match status" value="1"/>
</dbReference>
<dbReference type="OrthoDB" id="9989112at2759"/>
<dbReference type="SMART" id="SM00174">
    <property type="entry name" value="RHO"/>
    <property type="match status" value="1"/>
</dbReference>
<gene>
    <name evidence="5" type="ORF">SteCoe_4633</name>
</gene>
<dbReference type="AlphaFoldDB" id="A0A1R2CUI2"/>
<evidence type="ECO:0000313" key="5">
    <source>
        <dbReference type="EMBL" id="OMJ92623.1"/>
    </source>
</evidence>
<dbReference type="GO" id="GO:0005525">
    <property type="term" value="F:GTP binding"/>
    <property type="evidence" value="ECO:0007669"/>
    <property type="project" value="UniProtKB-KW"/>
</dbReference>
<protein>
    <submittedName>
        <fullName evidence="5">Uncharacterized protein</fullName>
    </submittedName>
</protein>
<evidence type="ECO:0000256" key="1">
    <source>
        <dbReference type="ARBA" id="ARBA00006270"/>
    </source>
</evidence>
<organism evidence="5 6">
    <name type="scientific">Stentor coeruleus</name>
    <dbReference type="NCBI Taxonomy" id="5963"/>
    <lineage>
        <taxon>Eukaryota</taxon>
        <taxon>Sar</taxon>
        <taxon>Alveolata</taxon>
        <taxon>Ciliophora</taxon>
        <taxon>Postciliodesmatophora</taxon>
        <taxon>Heterotrichea</taxon>
        <taxon>Heterotrichida</taxon>
        <taxon>Stentoridae</taxon>
        <taxon>Stentor</taxon>
    </lineage>
</organism>
<dbReference type="NCBIfam" id="TIGR00231">
    <property type="entry name" value="small_GTP"/>
    <property type="match status" value="1"/>
</dbReference>
<reference evidence="5 6" key="1">
    <citation type="submission" date="2016-11" db="EMBL/GenBank/DDBJ databases">
        <title>The macronuclear genome of Stentor coeruleus: a giant cell with tiny introns.</title>
        <authorList>
            <person name="Slabodnick M."/>
            <person name="Ruby J.G."/>
            <person name="Reiff S.B."/>
            <person name="Swart E.C."/>
            <person name="Gosai S."/>
            <person name="Prabakaran S."/>
            <person name="Witkowska E."/>
            <person name="Larue G.E."/>
            <person name="Fisher S."/>
            <person name="Freeman R.M."/>
            <person name="Gunawardena J."/>
            <person name="Chu W."/>
            <person name="Stover N.A."/>
            <person name="Gregory B.D."/>
            <person name="Nowacki M."/>
            <person name="Derisi J."/>
            <person name="Roy S.W."/>
            <person name="Marshall W.F."/>
            <person name="Sood P."/>
        </authorList>
    </citation>
    <scope>NUCLEOTIDE SEQUENCE [LARGE SCALE GENOMIC DNA]</scope>
    <source>
        <strain evidence="5">WM001</strain>
    </source>
</reference>
<dbReference type="PANTHER" id="PTHR47980">
    <property type="entry name" value="LD44762P"/>
    <property type="match status" value="1"/>
</dbReference>
<dbReference type="SUPFAM" id="SSF52540">
    <property type="entry name" value="P-loop containing nucleoside triphosphate hydrolases"/>
    <property type="match status" value="1"/>
</dbReference>
<dbReference type="PROSITE" id="PS51421">
    <property type="entry name" value="RAS"/>
    <property type="match status" value="1"/>
</dbReference>
<evidence type="ECO:0000256" key="4">
    <source>
        <dbReference type="ARBA" id="ARBA00023288"/>
    </source>
</evidence>
<keyword evidence="4" id="KW-0449">Lipoprotein</keyword>
<dbReference type="PRINTS" id="PR00449">
    <property type="entry name" value="RASTRNSFRMNG"/>
</dbReference>
<dbReference type="InterPro" id="IPR050305">
    <property type="entry name" value="Small_GTPase_Rab"/>
</dbReference>
<comment type="caution">
    <text evidence="5">The sequence shown here is derived from an EMBL/GenBank/DDBJ whole genome shotgun (WGS) entry which is preliminary data.</text>
</comment>
<evidence type="ECO:0000256" key="2">
    <source>
        <dbReference type="ARBA" id="ARBA00022741"/>
    </source>
</evidence>
<evidence type="ECO:0000313" key="6">
    <source>
        <dbReference type="Proteomes" id="UP000187209"/>
    </source>
</evidence>
<name>A0A1R2CUI2_9CILI</name>
<dbReference type="InterPro" id="IPR005225">
    <property type="entry name" value="Small_GTP-bd"/>
</dbReference>
<dbReference type="GO" id="GO:0003924">
    <property type="term" value="F:GTPase activity"/>
    <property type="evidence" value="ECO:0007669"/>
    <property type="project" value="InterPro"/>
</dbReference>
<dbReference type="Gene3D" id="3.40.50.300">
    <property type="entry name" value="P-loop containing nucleotide triphosphate hydrolases"/>
    <property type="match status" value="1"/>
</dbReference>